<organism evidence="1 2">
    <name type="scientific">Oryctolagus cuniculus</name>
    <name type="common">Rabbit</name>
    <dbReference type="NCBI Taxonomy" id="9986"/>
    <lineage>
        <taxon>Eukaryota</taxon>
        <taxon>Metazoa</taxon>
        <taxon>Chordata</taxon>
        <taxon>Craniata</taxon>
        <taxon>Vertebrata</taxon>
        <taxon>Euteleostomi</taxon>
        <taxon>Mammalia</taxon>
        <taxon>Eutheria</taxon>
        <taxon>Euarchontoglires</taxon>
        <taxon>Glires</taxon>
        <taxon>Lagomorpha</taxon>
        <taxon>Leporidae</taxon>
        <taxon>Oryctolagus</taxon>
    </lineage>
</organism>
<sequence>PSPSLGFLVGTRGHSASSVSVSVGFPSCESRRPLALQTFGPGPASLGSAAAQGGRHDLRGQVEVVPEILDALVGEVPVEVSPRELLLHVASRLERLHGLHDVEVGHVLVRQLRVLRHVHVLFGYHHPLLEEEFVNGNAILLGHQHRGGCRVRKSTHESKSKKFDIT</sequence>
<name>A0A5F9DVV6_RABIT</name>
<protein>
    <submittedName>
        <fullName evidence="1">Uncharacterized protein</fullName>
    </submittedName>
</protein>
<dbReference type="EMBL" id="AAGW02024081">
    <property type="status" value="NOT_ANNOTATED_CDS"/>
    <property type="molecule type" value="Genomic_DNA"/>
</dbReference>
<reference evidence="1" key="3">
    <citation type="submission" date="2025-09" db="UniProtKB">
        <authorList>
            <consortium name="Ensembl"/>
        </authorList>
    </citation>
    <scope>IDENTIFICATION</scope>
    <source>
        <strain evidence="1">Thorbecke</strain>
    </source>
</reference>
<reference evidence="1 2" key="1">
    <citation type="journal article" date="2011" name="Nature">
        <title>A high-resolution map of human evolutionary constraint using 29 mammals.</title>
        <authorList>
            <person name="Lindblad-Toh K."/>
            <person name="Garber M."/>
            <person name="Zuk O."/>
            <person name="Lin M.F."/>
            <person name="Parker B.J."/>
            <person name="Washietl S."/>
            <person name="Kheradpour P."/>
            <person name="Ernst J."/>
            <person name="Jordan G."/>
            <person name="Mauceli E."/>
            <person name="Ward L.D."/>
            <person name="Lowe C.B."/>
            <person name="Holloway A.K."/>
            <person name="Clamp M."/>
            <person name="Gnerre S."/>
            <person name="Alfoldi J."/>
            <person name="Beal K."/>
            <person name="Chang J."/>
            <person name="Clawson H."/>
            <person name="Cuff J."/>
            <person name="Di Palma F."/>
            <person name="Fitzgerald S."/>
            <person name="Flicek P."/>
            <person name="Guttman M."/>
            <person name="Hubisz M.J."/>
            <person name="Jaffe D.B."/>
            <person name="Jungreis I."/>
            <person name="Kent W.J."/>
            <person name="Kostka D."/>
            <person name="Lara M."/>
            <person name="Martins A.L."/>
            <person name="Massingham T."/>
            <person name="Moltke I."/>
            <person name="Raney B.J."/>
            <person name="Rasmussen M.D."/>
            <person name="Robinson J."/>
            <person name="Stark A."/>
            <person name="Vilella A.J."/>
            <person name="Wen J."/>
            <person name="Xie X."/>
            <person name="Zody M.C."/>
            <person name="Baldwin J."/>
            <person name="Bloom T."/>
            <person name="Chin C.W."/>
            <person name="Heiman D."/>
            <person name="Nicol R."/>
            <person name="Nusbaum C."/>
            <person name="Young S."/>
            <person name="Wilkinson J."/>
            <person name="Worley K.C."/>
            <person name="Kovar C.L."/>
            <person name="Muzny D.M."/>
            <person name="Gibbs R.A."/>
            <person name="Cree A."/>
            <person name="Dihn H.H."/>
            <person name="Fowler G."/>
            <person name="Jhangiani S."/>
            <person name="Joshi V."/>
            <person name="Lee S."/>
            <person name="Lewis L.R."/>
            <person name="Nazareth L.V."/>
            <person name="Okwuonu G."/>
            <person name="Santibanez J."/>
            <person name="Warren W.C."/>
            <person name="Mardis E.R."/>
            <person name="Weinstock G.M."/>
            <person name="Wilson R.K."/>
            <person name="Delehaunty K."/>
            <person name="Dooling D."/>
            <person name="Fronik C."/>
            <person name="Fulton L."/>
            <person name="Fulton B."/>
            <person name="Graves T."/>
            <person name="Minx P."/>
            <person name="Sodergren E."/>
            <person name="Birney E."/>
            <person name="Margulies E.H."/>
            <person name="Herrero J."/>
            <person name="Green E.D."/>
            <person name="Haussler D."/>
            <person name="Siepel A."/>
            <person name="Goldman N."/>
            <person name="Pollard K.S."/>
            <person name="Pedersen J.S."/>
            <person name="Lander E.S."/>
            <person name="Kellis M."/>
        </authorList>
    </citation>
    <scope>NUCLEOTIDE SEQUENCE [LARGE SCALE GENOMIC DNA]</scope>
    <source>
        <strain evidence="1 2">Thorbecke inbred</strain>
    </source>
</reference>
<dbReference type="Ensembl" id="ENSOCUT00000044588.1">
    <property type="protein sequence ID" value="ENSOCUP00000049871.1"/>
    <property type="gene ID" value="ENSOCUG00000033166.1"/>
</dbReference>
<evidence type="ECO:0000313" key="2">
    <source>
        <dbReference type="Proteomes" id="UP000001811"/>
    </source>
</evidence>
<accession>A0A5F9DVV6</accession>
<keyword evidence="2" id="KW-1185">Reference proteome</keyword>
<proteinExistence type="predicted"/>
<dbReference type="Proteomes" id="UP000001811">
    <property type="component" value="Chromosome 17"/>
</dbReference>
<reference evidence="1" key="2">
    <citation type="submission" date="2025-08" db="UniProtKB">
        <authorList>
            <consortium name="Ensembl"/>
        </authorList>
    </citation>
    <scope>IDENTIFICATION</scope>
    <source>
        <strain evidence="1">Thorbecke</strain>
    </source>
</reference>
<dbReference type="GeneTree" id="ENSGT00980000202479"/>
<evidence type="ECO:0000313" key="1">
    <source>
        <dbReference type="Ensembl" id="ENSOCUP00000049871.1"/>
    </source>
</evidence>
<dbReference type="AlphaFoldDB" id="A0A5F9DVV6"/>
<dbReference type="InParanoid" id="A0A5F9DVV6"/>
<dbReference type="Bgee" id="ENSOCUG00000033166">
    <property type="expression patterns" value="Expressed in autopod skin and 19 other cell types or tissues"/>
</dbReference>